<organism evidence="2 3">
    <name type="scientific">Flavobacterium ardleyense</name>
    <dbReference type="NCBI Taxonomy" id="2038737"/>
    <lineage>
        <taxon>Bacteria</taxon>
        <taxon>Pseudomonadati</taxon>
        <taxon>Bacteroidota</taxon>
        <taxon>Flavobacteriia</taxon>
        <taxon>Flavobacteriales</taxon>
        <taxon>Flavobacteriaceae</taxon>
        <taxon>Flavobacterium</taxon>
    </lineage>
</organism>
<dbReference type="Proteomes" id="UP001597549">
    <property type="component" value="Unassembled WGS sequence"/>
</dbReference>
<keyword evidence="3" id="KW-1185">Reference proteome</keyword>
<name>A0ABW5ZAK8_9FLAO</name>
<evidence type="ECO:0000313" key="3">
    <source>
        <dbReference type="Proteomes" id="UP001597549"/>
    </source>
</evidence>
<reference evidence="3" key="1">
    <citation type="journal article" date="2019" name="Int. J. Syst. Evol. Microbiol.">
        <title>The Global Catalogue of Microorganisms (GCM) 10K type strain sequencing project: providing services to taxonomists for standard genome sequencing and annotation.</title>
        <authorList>
            <consortium name="The Broad Institute Genomics Platform"/>
            <consortium name="The Broad Institute Genome Sequencing Center for Infectious Disease"/>
            <person name="Wu L."/>
            <person name="Ma J."/>
        </authorList>
    </citation>
    <scope>NUCLEOTIDE SEQUENCE [LARGE SCALE GENOMIC DNA]</scope>
    <source>
        <strain evidence="3">KCTC 52644</strain>
    </source>
</reference>
<evidence type="ECO:0000259" key="1">
    <source>
        <dbReference type="Pfam" id="PF00535"/>
    </source>
</evidence>
<dbReference type="InterPro" id="IPR029044">
    <property type="entry name" value="Nucleotide-diphossugar_trans"/>
</dbReference>
<sequence>MNLVSIIIPVYNQEKYLTETLNSVLSQTYSNWECVLVNDGSSDNSVSILSEYVSKDNRFVFINSENKGVSSARNLGLKRATGYFILFLDGDDLIHPDKITLAISSFQKNINLDIVFNCTNYFQNTVDNTLYPITLNSNLLNFNDLLLFWGDRIIIPIHSAIIKKDLFDGIEYNCDLTAQEDWLVWLRLFQKNPKTLVLDSVLSYYRKHNESRTQSRSFEEDHFKAMEIFEKYMDLESYKSLLLHQTKRYYKRAYDNANKLNEIKRSKTFRAAFFVKSKLKKFRLLSIISFLSANFFKDEK</sequence>
<protein>
    <submittedName>
        <fullName evidence="2">Glycosyltransferase family 2 protein</fullName>
    </submittedName>
</protein>
<evidence type="ECO:0000313" key="2">
    <source>
        <dbReference type="EMBL" id="MFD2909787.1"/>
    </source>
</evidence>
<accession>A0ABW5ZAK8</accession>
<proteinExistence type="predicted"/>
<dbReference type="PANTHER" id="PTHR22916">
    <property type="entry name" value="GLYCOSYLTRANSFERASE"/>
    <property type="match status" value="1"/>
</dbReference>
<comment type="caution">
    <text evidence="2">The sequence shown here is derived from an EMBL/GenBank/DDBJ whole genome shotgun (WGS) entry which is preliminary data.</text>
</comment>
<dbReference type="Gene3D" id="3.90.550.10">
    <property type="entry name" value="Spore Coat Polysaccharide Biosynthesis Protein SpsA, Chain A"/>
    <property type="match status" value="1"/>
</dbReference>
<dbReference type="RefSeq" id="WP_379808634.1">
    <property type="nucleotide sequence ID" value="NZ_JBHUOL010000021.1"/>
</dbReference>
<dbReference type="CDD" id="cd00761">
    <property type="entry name" value="Glyco_tranf_GTA_type"/>
    <property type="match status" value="1"/>
</dbReference>
<gene>
    <name evidence="2" type="ORF">ACFSX9_13700</name>
</gene>
<dbReference type="SUPFAM" id="SSF53448">
    <property type="entry name" value="Nucleotide-diphospho-sugar transferases"/>
    <property type="match status" value="1"/>
</dbReference>
<dbReference type="EMBL" id="JBHUOL010000021">
    <property type="protein sequence ID" value="MFD2909787.1"/>
    <property type="molecule type" value="Genomic_DNA"/>
</dbReference>
<dbReference type="InterPro" id="IPR001173">
    <property type="entry name" value="Glyco_trans_2-like"/>
</dbReference>
<feature type="domain" description="Glycosyltransferase 2-like" evidence="1">
    <location>
        <begin position="5"/>
        <end position="167"/>
    </location>
</feature>
<dbReference type="Pfam" id="PF00535">
    <property type="entry name" value="Glycos_transf_2"/>
    <property type="match status" value="1"/>
</dbReference>
<dbReference type="PANTHER" id="PTHR22916:SF3">
    <property type="entry name" value="UDP-GLCNAC:BETAGAL BETA-1,3-N-ACETYLGLUCOSAMINYLTRANSFERASE-LIKE PROTEIN 1"/>
    <property type="match status" value="1"/>
</dbReference>